<evidence type="ECO:0000256" key="4">
    <source>
        <dbReference type="ARBA" id="ARBA00022989"/>
    </source>
</evidence>
<gene>
    <name evidence="11" type="ORF">HEP81_03032</name>
</gene>
<dbReference type="PANTHER" id="PTHR30572:SF4">
    <property type="entry name" value="ABC TRANSPORTER PERMEASE YTRF"/>
    <property type="match status" value="1"/>
</dbReference>
<dbReference type="EMBL" id="CP051006">
    <property type="protein sequence ID" value="QNT93343.1"/>
    <property type="molecule type" value="Genomic_DNA"/>
</dbReference>
<evidence type="ECO:0000256" key="2">
    <source>
        <dbReference type="ARBA" id="ARBA00022475"/>
    </source>
</evidence>
<feature type="transmembrane region" description="Helical" evidence="8">
    <location>
        <begin position="468"/>
        <end position="490"/>
    </location>
</feature>
<feature type="transmembrane region" description="Helical" evidence="8">
    <location>
        <begin position="338"/>
        <end position="360"/>
    </location>
</feature>
<dbReference type="AlphaFoldDB" id="A0A7H1PZ63"/>
<sequence length="508" mass="51345">MPSRDVSNVRRMFFTYLRRELRRRRKAALVVASGLALGIALVIVVNSVASGMGKAQDKVLQSLYGLGTDMTVTKAATPTASGSQQPRFQFGAHGEGDKSTQSSDRVRVQGFSTLASSTVSKVSGQQGVAAAAGGLNLSVVKVSGTFTRGQFQQSGGSGGYGFRRGGGSGQPQGEVKGGGADFNINQYSVYGTDVTRTGLGPLTSSKITSGRGFKSTETDAKVAVADSAYAKEKKYKVGSTVTIKDTKYSVIGIATADSGDPAANLYIPLKQAQTLAGEKDKVTTIYVRATDSQKIDSVKSTIQKNVSGTTVTTSSDLAKTVSGSLSTASSLATNVGKWLSIAVLVAAFLVAGLLTSSAVSRRVREFGTLKALGWKSGRVTRQVVGEAIVNGLVGGVLGIALGLAGAYVVTAISPTLQAQLGASGGGFGGGRAGGGGFGGGGAGGGFGSAGGPGRQAAKSLEVALTAPVSLTTILLAVGLAVAGGLIAGAFGGWRASRLRPADALRRVE</sequence>
<evidence type="ECO:0000256" key="8">
    <source>
        <dbReference type="SAM" id="Phobius"/>
    </source>
</evidence>
<dbReference type="KEGG" id="sgf:HEP81_03032"/>
<evidence type="ECO:0000256" key="6">
    <source>
        <dbReference type="ARBA" id="ARBA00038076"/>
    </source>
</evidence>
<dbReference type="InterPro" id="IPR003838">
    <property type="entry name" value="ABC3_permease_C"/>
</dbReference>
<dbReference type="Pfam" id="PF02687">
    <property type="entry name" value="FtsX"/>
    <property type="match status" value="1"/>
</dbReference>
<accession>A0A7H1PZ63</accession>
<evidence type="ECO:0000256" key="3">
    <source>
        <dbReference type="ARBA" id="ARBA00022692"/>
    </source>
</evidence>
<protein>
    <submittedName>
        <fullName evidence="11">ABC transporter permease</fullName>
    </submittedName>
</protein>
<keyword evidence="2" id="KW-1003">Cell membrane</keyword>
<evidence type="ECO:0000256" key="5">
    <source>
        <dbReference type="ARBA" id="ARBA00023136"/>
    </source>
</evidence>
<evidence type="ECO:0000256" key="1">
    <source>
        <dbReference type="ARBA" id="ARBA00004651"/>
    </source>
</evidence>
<dbReference type="Proteomes" id="UP000516422">
    <property type="component" value="Chromosome"/>
</dbReference>
<dbReference type="InterPro" id="IPR050250">
    <property type="entry name" value="Macrolide_Exporter_MacB"/>
</dbReference>
<evidence type="ECO:0000259" key="10">
    <source>
        <dbReference type="Pfam" id="PF12704"/>
    </source>
</evidence>
<feature type="domain" description="MacB-like periplasmic core" evidence="10">
    <location>
        <begin position="30"/>
        <end position="303"/>
    </location>
</feature>
<organism evidence="11 12">
    <name type="scientific">Streptomyces griseofuscus</name>
    <dbReference type="NCBI Taxonomy" id="146922"/>
    <lineage>
        <taxon>Bacteria</taxon>
        <taxon>Bacillati</taxon>
        <taxon>Actinomycetota</taxon>
        <taxon>Actinomycetes</taxon>
        <taxon>Kitasatosporales</taxon>
        <taxon>Streptomycetaceae</taxon>
        <taxon>Streptomyces</taxon>
    </lineage>
</organism>
<keyword evidence="5 8" id="KW-0472">Membrane</keyword>
<feature type="region of interest" description="Disordered" evidence="7">
    <location>
        <begin position="75"/>
        <end position="104"/>
    </location>
</feature>
<evidence type="ECO:0000256" key="7">
    <source>
        <dbReference type="SAM" id="MobiDB-lite"/>
    </source>
</evidence>
<reference evidence="11 12" key="1">
    <citation type="submission" date="2020-04" db="EMBL/GenBank/DDBJ databases">
        <title>Characterization and engineering of Streptomyces griseofuscus DSM40191 as a potential heterologous host for expression of BGCs.</title>
        <authorList>
            <person name="Gren T."/>
            <person name="Whitford C.M."/>
            <person name="Mohite O.S."/>
            <person name="Joergensen T.S."/>
            <person name="Nielsen J.B."/>
            <person name="Lee S.Y."/>
            <person name="Weber T."/>
        </authorList>
    </citation>
    <scope>NUCLEOTIDE SEQUENCE [LARGE SCALE GENOMIC DNA]</scope>
    <source>
        <strain evidence="11 12">DSM 40191</strain>
    </source>
</reference>
<keyword evidence="4 8" id="KW-1133">Transmembrane helix</keyword>
<feature type="compositionally biased region" description="Polar residues" evidence="7">
    <location>
        <begin position="75"/>
        <end position="87"/>
    </location>
</feature>
<feature type="transmembrane region" description="Helical" evidence="8">
    <location>
        <begin position="387"/>
        <end position="409"/>
    </location>
</feature>
<dbReference type="GO" id="GO:0022857">
    <property type="term" value="F:transmembrane transporter activity"/>
    <property type="evidence" value="ECO:0007669"/>
    <property type="project" value="TreeGrafter"/>
</dbReference>
<dbReference type="GO" id="GO:0005886">
    <property type="term" value="C:plasma membrane"/>
    <property type="evidence" value="ECO:0007669"/>
    <property type="project" value="UniProtKB-SubCell"/>
</dbReference>
<comment type="similarity">
    <text evidence="6">Belongs to the ABC-4 integral membrane protein family.</text>
</comment>
<evidence type="ECO:0000259" key="9">
    <source>
        <dbReference type="Pfam" id="PF02687"/>
    </source>
</evidence>
<name>A0A7H1PZ63_9ACTN</name>
<dbReference type="PANTHER" id="PTHR30572">
    <property type="entry name" value="MEMBRANE COMPONENT OF TRANSPORTER-RELATED"/>
    <property type="match status" value="1"/>
</dbReference>
<evidence type="ECO:0000313" key="12">
    <source>
        <dbReference type="Proteomes" id="UP000516422"/>
    </source>
</evidence>
<proteinExistence type="inferred from homology"/>
<dbReference type="Pfam" id="PF12704">
    <property type="entry name" value="MacB_PCD"/>
    <property type="match status" value="1"/>
</dbReference>
<evidence type="ECO:0000313" key="11">
    <source>
        <dbReference type="EMBL" id="QNT93343.1"/>
    </source>
</evidence>
<keyword evidence="3 8" id="KW-0812">Transmembrane</keyword>
<feature type="domain" description="ABC3 transporter permease C-terminal" evidence="9">
    <location>
        <begin position="340"/>
        <end position="411"/>
    </location>
</feature>
<comment type="subcellular location">
    <subcellularLocation>
        <location evidence="1">Cell membrane</location>
        <topology evidence="1">Multi-pass membrane protein</topology>
    </subcellularLocation>
</comment>
<dbReference type="InterPro" id="IPR025857">
    <property type="entry name" value="MacB_PCD"/>
</dbReference>